<evidence type="ECO:0000313" key="1">
    <source>
        <dbReference type="EMBL" id="RIV96671.1"/>
    </source>
</evidence>
<name>A0A8B3D9Q8_VIBHA</name>
<dbReference type="SUPFAM" id="SSF52266">
    <property type="entry name" value="SGNH hydrolase"/>
    <property type="match status" value="1"/>
</dbReference>
<dbReference type="GO" id="GO:0016788">
    <property type="term" value="F:hydrolase activity, acting on ester bonds"/>
    <property type="evidence" value="ECO:0007669"/>
    <property type="project" value="UniProtKB-ARBA"/>
</dbReference>
<dbReference type="AlphaFoldDB" id="A0A8B3D9Q8"/>
<accession>A0A8B3D9Q8</accession>
<proteinExistence type="predicted"/>
<dbReference type="Proteomes" id="UP000253437">
    <property type="component" value="Unassembled WGS sequence"/>
</dbReference>
<organism evidence="1 2">
    <name type="scientific">Vibrio harveyi</name>
    <name type="common">Beneckea harveyi</name>
    <dbReference type="NCBI Taxonomy" id="669"/>
    <lineage>
        <taxon>Bacteria</taxon>
        <taxon>Pseudomonadati</taxon>
        <taxon>Pseudomonadota</taxon>
        <taxon>Gammaproteobacteria</taxon>
        <taxon>Vibrionales</taxon>
        <taxon>Vibrionaceae</taxon>
        <taxon>Vibrio</taxon>
    </lineage>
</organism>
<dbReference type="EMBL" id="QOUW02000393">
    <property type="protein sequence ID" value="RIV96671.1"/>
    <property type="molecule type" value="Genomic_DNA"/>
</dbReference>
<evidence type="ECO:0000313" key="2">
    <source>
        <dbReference type="Proteomes" id="UP000253437"/>
    </source>
</evidence>
<dbReference type="Gene3D" id="3.40.50.1110">
    <property type="entry name" value="SGNH hydrolase"/>
    <property type="match status" value="1"/>
</dbReference>
<gene>
    <name evidence="1" type="ORF">DS957_029795</name>
</gene>
<sequence length="110" mass="12592">MIRRKALIITDSLGLPRLTPEKLSGKYCWTHRIANEKSDYDIYLFSRGGFSSSELIKNIDIYFKSYEPDVIIIQLGIVDCAPRALGFNELKLISAIPILRTVIKKIIDLY</sequence>
<reference evidence="1 2" key="1">
    <citation type="submission" date="2018-08" db="EMBL/GenBank/DDBJ databases">
        <title>Vibrio harveyi strains pathogenic to white snook Centropomus viridis Lockington (1877) and potential probiotic bacteria.</title>
        <authorList>
            <person name="Soto-Rodriguez S."/>
            <person name="Gomez-Gil B."/>
            <person name="Lozano-Olvera R."/>
        </authorList>
    </citation>
    <scope>NUCLEOTIDE SEQUENCE [LARGE SCALE GENOMIC DNA]</scope>
    <source>
        <strain evidence="1 2">CAIM 1508</strain>
    </source>
</reference>
<comment type="caution">
    <text evidence="1">The sequence shown here is derived from an EMBL/GenBank/DDBJ whole genome shotgun (WGS) entry which is preliminary data.</text>
</comment>
<dbReference type="InterPro" id="IPR036514">
    <property type="entry name" value="SGNH_hydro_sf"/>
</dbReference>
<feature type="non-terminal residue" evidence="1">
    <location>
        <position position="110"/>
    </location>
</feature>
<dbReference type="RefSeq" id="WP_220474617.1">
    <property type="nucleotide sequence ID" value="NZ_QOUW02000393.1"/>
</dbReference>
<protein>
    <submittedName>
        <fullName evidence="1">Uncharacterized protein</fullName>
    </submittedName>
</protein>